<dbReference type="KEGG" id="camy:CSUIS_0109"/>
<protein>
    <submittedName>
        <fullName evidence="1">ATPase, AAA family</fullName>
    </submittedName>
</protein>
<name>A0A1X9SUV9_9BACT</name>
<gene>
    <name evidence="1" type="ORF">CSUIS_0109</name>
</gene>
<reference evidence="2" key="1">
    <citation type="journal article" date="2017" name="Genome Biol. Evol.">
        <title>Comparative Genomic Analysis Identifies a Campylobacter Clade Deficient in Selenium Metabolism.</title>
        <authorList>
            <person name="Miller W.G."/>
            <person name="Yee E."/>
            <person name="Lopes B.S."/>
            <person name="Chapman M.H."/>
            <person name="Huynh S."/>
            <person name="Bono J.L."/>
            <person name="Parker C.T."/>
            <person name="Strachan N.J.C."/>
            <person name="Forbes K.J."/>
        </authorList>
    </citation>
    <scope>NUCLEOTIDE SEQUENCE [LARGE SCALE GENOMIC DNA]</scope>
    <source>
        <strain evidence="2">RM6137</strain>
    </source>
</reference>
<dbReference type="EMBL" id="CP018789">
    <property type="protein sequence ID" value="ARQ99965.1"/>
    <property type="molecule type" value="Genomic_DNA"/>
</dbReference>
<dbReference type="Proteomes" id="UP000194260">
    <property type="component" value="Chromosome"/>
</dbReference>
<dbReference type="STRING" id="1660073.CSUIS_0109"/>
<dbReference type="AlphaFoldDB" id="A0A1X9SUV9"/>
<dbReference type="RefSeq" id="WP_086296707.1">
    <property type="nucleotide sequence ID" value="NZ_CP018789.1"/>
</dbReference>
<accession>A0A1X9SUV9</accession>
<sequence length="353" mass="40882">MSILEFLYQNPPKSREFLERKIKIESPKTLLKGVNGSGKSSLILNHLSKFEKFLYIDLDDVRSFGVEQNLDEFIKANGINAVAIENVKEPPILPNCDNIIVSTDLNSLHIDGLDELEIFGLDYEEFILFYRKNYDAKTLFSHFLNRGNLAFSPFLSEFEIGAFLQKHIKASKGELNAKILANIANYIHQPLNIFKIYKSLKSHMKLSKDKLYQNILDLKDQNIIKTIYNIDENSNLKRVYFSDFALKTALNLHKDPKAIIANMVFCELLKLKKEIKYSNYLDFIIPDMNLGILVLPFLPFELAVLKAKKLSNYCNELGLKRVDIISNSQSQIVKFDKITYNIMPFWQWAVWLH</sequence>
<evidence type="ECO:0000313" key="1">
    <source>
        <dbReference type="EMBL" id="ARQ99965.1"/>
    </source>
</evidence>
<evidence type="ECO:0000313" key="2">
    <source>
        <dbReference type="Proteomes" id="UP000194260"/>
    </source>
</evidence>
<proteinExistence type="predicted"/>
<organism evidence="1 2">
    <name type="scientific">Campylobacter porcelli</name>
    <dbReference type="NCBI Taxonomy" id="1660073"/>
    <lineage>
        <taxon>Bacteria</taxon>
        <taxon>Pseudomonadati</taxon>
        <taxon>Campylobacterota</taxon>
        <taxon>Epsilonproteobacteria</taxon>
        <taxon>Campylobacterales</taxon>
        <taxon>Campylobacteraceae</taxon>
        <taxon>Campylobacter</taxon>
    </lineage>
</organism>